<evidence type="ECO:0000313" key="1">
    <source>
        <dbReference type="EMBL" id="QCE11273.1"/>
    </source>
</evidence>
<organism evidence="1 2">
    <name type="scientific">Vigna unguiculata</name>
    <name type="common">Cowpea</name>
    <dbReference type="NCBI Taxonomy" id="3917"/>
    <lineage>
        <taxon>Eukaryota</taxon>
        <taxon>Viridiplantae</taxon>
        <taxon>Streptophyta</taxon>
        <taxon>Embryophyta</taxon>
        <taxon>Tracheophyta</taxon>
        <taxon>Spermatophyta</taxon>
        <taxon>Magnoliopsida</taxon>
        <taxon>eudicotyledons</taxon>
        <taxon>Gunneridae</taxon>
        <taxon>Pentapetalae</taxon>
        <taxon>rosids</taxon>
        <taxon>fabids</taxon>
        <taxon>Fabales</taxon>
        <taxon>Fabaceae</taxon>
        <taxon>Papilionoideae</taxon>
        <taxon>50 kb inversion clade</taxon>
        <taxon>NPAAA clade</taxon>
        <taxon>indigoferoid/millettioid clade</taxon>
        <taxon>Phaseoleae</taxon>
        <taxon>Vigna</taxon>
    </lineage>
</organism>
<accession>A0A4D6NBQ7</accession>
<gene>
    <name evidence="1" type="ORF">DEO72_LG10g2506</name>
</gene>
<dbReference type="EMBL" id="CP039354">
    <property type="protein sequence ID" value="QCE11273.1"/>
    <property type="molecule type" value="Genomic_DNA"/>
</dbReference>
<proteinExistence type="predicted"/>
<dbReference type="InterPro" id="IPR004252">
    <property type="entry name" value="Probable_transposase_24"/>
</dbReference>
<dbReference type="AlphaFoldDB" id="A0A4D6NBQ7"/>
<keyword evidence="2" id="KW-1185">Reference proteome</keyword>
<name>A0A4D6NBQ7_VIGUN</name>
<sequence length="138" mass="15954">MRKYTFLPPDDKLARRNFEIRGENILKSSLNKARASLRKPNWLTEDVWDNLCQHWGSKPFKVKILVAKANRTSDSQGFGISLHIVGSISTSQHGENMTKWNGKSPTPSELFHHTHQWKKDKTWVDQRSAHVDAEFTRA</sequence>
<dbReference type="Pfam" id="PF03004">
    <property type="entry name" value="Transposase_24"/>
    <property type="match status" value="1"/>
</dbReference>
<reference evidence="1 2" key="1">
    <citation type="submission" date="2019-04" db="EMBL/GenBank/DDBJ databases">
        <title>An improved genome assembly and genetic linkage map for asparagus bean, Vigna unguiculata ssp. sesquipedialis.</title>
        <authorList>
            <person name="Xia Q."/>
            <person name="Zhang R."/>
            <person name="Dong Y."/>
        </authorList>
    </citation>
    <scope>NUCLEOTIDE SEQUENCE [LARGE SCALE GENOMIC DNA]</scope>
    <source>
        <tissue evidence="1">Leaf</tissue>
    </source>
</reference>
<evidence type="ECO:0000313" key="2">
    <source>
        <dbReference type="Proteomes" id="UP000501690"/>
    </source>
</evidence>
<dbReference type="Proteomes" id="UP000501690">
    <property type="component" value="Linkage Group LG10"/>
</dbReference>
<protein>
    <submittedName>
        <fullName evidence="1">Putative transposase</fullName>
    </submittedName>
</protein>